<evidence type="ECO:0000256" key="1">
    <source>
        <dbReference type="SAM" id="Phobius"/>
    </source>
</evidence>
<evidence type="ECO:0000313" key="3">
    <source>
        <dbReference type="Proteomes" id="UP000050465"/>
    </source>
</evidence>
<feature type="transmembrane region" description="Helical" evidence="1">
    <location>
        <begin position="45"/>
        <end position="65"/>
    </location>
</feature>
<protein>
    <submittedName>
        <fullName evidence="2">Membrane protein</fullName>
    </submittedName>
</protein>
<reference evidence="2 3" key="1">
    <citation type="submission" date="2015-09" db="EMBL/GenBank/DDBJ databases">
        <title>Identification and resolution of microdiversity through metagenomic sequencing of parallel consortia.</title>
        <authorList>
            <person name="Nelson W.C."/>
            <person name="Romine M.F."/>
            <person name="Lindemann S.R."/>
        </authorList>
    </citation>
    <scope>NUCLEOTIDE SEQUENCE [LARGE SCALE GENOMIC DNA]</scope>
    <source>
        <strain evidence="2">Ana</strain>
    </source>
</reference>
<organism evidence="2 3">
    <name type="scientific">Phormidesmis priestleyi Ana</name>
    <dbReference type="NCBI Taxonomy" id="1666911"/>
    <lineage>
        <taxon>Bacteria</taxon>
        <taxon>Bacillati</taxon>
        <taxon>Cyanobacteriota</taxon>
        <taxon>Cyanophyceae</taxon>
        <taxon>Leptolyngbyales</taxon>
        <taxon>Leptolyngbyaceae</taxon>
        <taxon>Phormidesmis</taxon>
    </lineage>
</organism>
<proteinExistence type="predicted"/>
<dbReference type="Proteomes" id="UP000050465">
    <property type="component" value="Unassembled WGS sequence"/>
</dbReference>
<dbReference type="EMBL" id="LJZR01000112">
    <property type="protein sequence ID" value="KPQ31304.1"/>
    <property type="molecule type" value="Genomic_DNA"/>
</dbReference>
<dbReference type="AlphaFoldDB" id="A0A0P8D5P5"/>
<name>A0A0P8D5P5_9CYAN</name>
<feature type="transmembrane region" description="Helical" evidence="1">
    <location>
        <begin position="21"/>
        <end position="39"/>
    </location>
</feature>
<evidence type="ECO:0000313" key="2">
    <source>
        <dbReference type="EMBL" id="KPQ31304.1"/>
    </source>
</evidence>
<keyword evidence="1" id="KW-1133">Transmembrane helix</keyword>
<comment type="caution">
    <text evidence="2">The sequence shown here is derived from an EMBL/GenBank/DDBJ whole genome shotgun (WGS) entry which is preliminary data.</text>
</comment>
<accession>A0A0P8D5P5</accession>
<gene>
    <name evidence="2" type="ORF">HLUCCA11_24050</name>
</gene>
<sequence>MLISKEEKDNENKLVELADCQLGYVLFFSILSPIVSYSYTGRFKALRLFISFLLIGFIGASQPFLNFNLSSKKAQIALGIGIITAATTDNTRAVLTARRRVCKLHTVLPRYALADEIGQMK</sequence>
<keyword evidence="1" id="KW-0812">Transmembrane</keyword>
<keyword evidence="1" id="KW-0472">Membrane</keyword>